<evidence type="ECO:0000313" key="8">
    <source>
        <dbReference type="Proteomes" id="UP001432209"/>
    </source>
</evidence>
<dbReference type="RefSeq" id="WP_329080179.1">
    <property type="nucleotide sequence ID" value="NZ_CP109495.1"/>
</dbReference>
<sequence>MGTGKRAGKPAGKSWAIGTVLRDRNAGLYLSGVVVSGFGTSAMWLVGGIWVKSLTGSDSLAALTVFMMWAPSLAGPLLGAVADRWRRRPLLVFCNLAMAALLPLLLVVDSESRIWILFAVLFVYGVSGVVQDAAEAALVATAIDKRLLGDFNGLRMTANEGMKLLAPLAGAGLYAAYGGGTVALLDTVTFALAAGLFALMRVREEKPAPDRTGGWWSRTAEGARVLRQSPVLRPLVLAGSLTMLLAGLNGAAIYAVVDKGLGHAPTYVGLLYALQGVGSIAVGLLAGPLMRRVPERLFAAGGIALFAAAVGLRALPYDAVVLASAVAVGIGLPCVLIVALTAVQRETPDAVLGRTAATANTLIYVPNAVSLALGAGLIAFVDITVLLPLTGVIGLLTAAGLAFYGGVPRVASAEA</sequence>
<comment type="subcellular location">
    <subcellularLocation>
        <location evidence="1">Cell membrane</location>
        <topology evidence="1">Multi-pass membrane protein</topology>
    </subcellularLocation>
</comment>
<dbReference type="SUPFAM" id="SSF103473">
    <property type="entry name" value="MFS general substrate transporter"/>
    <property type="match status" value="1"/>
</dbReference>
<dbReference type="Gene3D" id="1.20.1250.20">
    <property type="entry name" value="MFS general substrate transporter like domains"/>
    <property type="match status" value="1"/>
</dbReference>
<dbReference type="EMBL" id="CP109495">
    <property type="protein sequence ID" value="WUX55939.1"/>
    <property type="molecule type" value="Genomic_DNA"/>
</dbReference>
<evidence type="ECO:0000256" key="5">
    <source>
        <dbReference type="ARBA" id="ARBA00023136"/>
    </source>
</evidence>
<feature type="transmembrane region" description="Helical" evidence="6">
    <location>
        <begin position="235"/>
        <end position="257"/>
    </location>
</feature>
<evidence type="ECO:0000256" key="2">
    <source>
        <dbReference type="ARBA" id="ARBA00022475"/>
    </source>
</evidence>
<dbReference type="PANTHER" id="PTHR23513">
    <property type="entry name" value="INTEGRAL MEMBRANE EFFLUX PROTEIN-RELATED"/>
    <property type="match status" value="1"/>
</dbReference>
<feature type="transmembrane region" description="Helical" evidence="6">
    <location>
        <begin position="362"/>
        <end position="381"/>
    </location>
</feature>
<reference evidence="7" key="1">
    <citation type="submission" date="2022-10" db="EMBL/GenBank/DDBJ databases">
        <title>The complete genomes of actinobacterial strains from the NBC collection.</title>
        <authorList>
            <person name="Joergensen T.S."/>
            <person name="Alvarez Arevalo M."/>
            <person name="Sterndorff E.B."/>
            <person name="Faurdal D."/>
            <person name="Vuksanovic O."/>
            <person name="Mourched A.-S."/>
            <person name="Charusanti P."/>
            <person name="Shaw S."/>
            <person name="Blin K."/>
            <person name="Weber T."/>
        </authorList>
    </citation>
    <scope>NUCLEOTIDE SEQUENCE</scope>
    <source>
        <strain evidence="7">NBC_01432</strain>
    </source>
</reference>
<evidence type="ECO:0000256" key="1">
    <source>
        <dbReference type="ARBA" id="ARBA00004651"/>
    </source>
</evidence>
<gene>
    <name evidence="7" type="ORF">OG442_32890</name>
</gene>
<dbReference type="Proteomes" id="UP001432209">
    <property type="component" value="Chromosome"/>
</dbReference>
<dbReference type="PANTHER" id="PTHR23513:SF6">
    <property type="entry name" value="MAJOR FACILITATOR SUPERFAMILY ASSOCIATED DOMAIN-CONTAINING PROTEIN"/>
    <property type="match status" value="1"/>
</dbReference>
<evidence type="ECO:0000256" key="4">
    <source>
        <dbReference type="ARBA" id="ARBA00022989"/>
    </source>
</evidence>
<feature type="transmembrane region" description="Helical" evidence="6">
    <location>
        <begin position="26"/>
        <end position="47"/>
    </location>
</feature>
<accession>A0ABZ2AEH5</accession>
<dbReference type="CDD" id="cd06173">
    <property type="entry name" value="MFS_MefA_like"/>
    <property type="match status" value="1"/>
</dbReference>
<keyword evidence="4 6" id="KW-1133">Transmembrane helix</keyword>
<keyword evidence="8" id="KW-1185">Reference proteome</keyword>
<proteinExistence type="predicted"/>
<feature type="transmembrane region" description="Helical" evidence="6">
    <location>
        <begin position="269"/>
        <end position="290"/>
    </location>
</feature>
<feature type="transmembrane region" description="Helical" evidence="6">
    <location>
        <begin position="321"/>
        <end position="342"/>
    </location>
</feature>
<feature type="transmembrane region" description="Helical" evidence="6">
    <location>
        <begin position="387"/>
        <end position="407"/>
    </location>
</feature>
<keyword evidence="2" id="KW-1003">Cell membrane</keyword>
<evidence type="ECO:0000256" key="6">
    <source>
        <dbReference type="SAM" id="Phobius"/>
    </source>
</evidence>
<evidence type="ECO:0000313" key="7">
    <source>
        <dbReference type="EMBL" id="WUX55939.1"/>
    </source>
</evidence>
<organism evidence="7 8">
    <name type="scientific">Streptomyces niveus</name>
    <name type="common">Streptomyces spheroides</name>
    <dbReference type="NCBI Taxonomy" id="193462"/>
    <lineage>
        <taxon>Bacteria</taxon>
        <taxon>Bacillati</taxon>
        <taxon>Actinomycetota</taxon>
        <taxon>Actinomycetes</taxon>
        <taxon>Kitasatosporales</taxon>
        <taxon>Streptomycetaceae</taxon>
        <taxon>Streptomyces</taxon>
    </lineage>
</organism>
<dbReference type="InterPro" id="IPR011701">
    <property type="entry name" value="MFS"/>
</dbReference>
<name>A0ABZ2AEH5_STRNV</name>
<keyword evidence="5 6" id="KW-0472">Membrane</keyword>
<dbReference type="Pfam" id="PF07690">
    <property type="entry name" value="MFS_1"/>
    <property type="match status" value="1"/>
</dbReference>
<feature type="transmembrane region" description="Helical" evidence="6">
    <location>
        <begin position="59"/>
        <end position="78"/>
    </location>
</feature>
<evidence type="ECO:0000256" key="3">
    <source>
        <dbReference type="ARBA" id="ARBA00022692"/>
    </source>
</evidence>
<feature type="transmembrane region" description="Helical" evidence="6">
    <location>
        <begin position="183"/>
        <end position="202"/>
    </location>
</feature>
<feature type="transmembrane region" description="Helical" evidence="6">
    <location>
        <begin position="297"/>
        <end position="315"/>
    </location>
</feature>
<keyword evidence="3 6" id="KW-0812">Transmembrane</keyword>
<feature type="transmembrane region" description="Helical" evidence="6">
    <location>
        <begin position="90"/>
        <end position="108"/>
    </location>
</feature>
<protein>
    <submittedName>
        <fullName evidence="7">MFS transporter</fullName>
    </submittedName>
</protein>
<dbReference type="InterPro" id="IPR036259">
    <property type="entry name" value="MFS_trans_sf"/>
</dbReference>